<protein>
    <submittedName>
        <fullName evidence="1">Os08g0253150 protein</fullName>
    </submittedName>
</protein>
<dbReference type="PaxDb" id="39947-A0A0P0XDR9"/>
<dbReference type="InParanoid" id="A0A0P0XDR9"/>
<feature type="non-terminal residue" evidence="1">
    <location>
        <position position="1"/>
    </location>
</feature>
<accession>A0A0P0XDR9</accession>
<gene>
    <name evidence="1" type="ordered locus">Os08g0253150</name>
    <name evidence="1" type="ORF">OSNPB_080253150</name>
</gene>
<dbReference type="Proteomes" id="UP000059680">
    <property type="component" value="Chromosome 8"/>
</dbReference>
<name>A0A0P0XDR9_ORYSJ</name>
<sequence>LIAQNPIGIGSLVIFNLYILSVARSNRLARPHLINFWTYIRAKQISQAVVFIDLVRANTDPTPSAERGFSVSSRLWG</sequence>
<reference evidence="1 2" key="2">
    <citation type="journal article" date="2013" name="Plant Cell Physiol.">
        <title>Rice Annotation Project Database (RAP-DB): an integrative and interactive database for rice genomics.</title>
        <authorList>
            <person name="Sakai H."/>
            <person name="Lee S.S."/>
            <person name="Tanaka T."/>
            <person name="Numa H."/>
            <person name="Kim J."/>
            <person name="Kawahara Y."/>
            <person name="Wakimoto H."/>
            <person name="Yang C.C."/>
            <person name="Iwamoto M."/>
            <person name="Abe T."/>
            <person name="Yamada Y."/>
            <person name="Muto A."/>
            <person name="Inokuchi H."/>
            <person name="Ikemura T."/>
            <person name="Matsumoto T."/>
            <person name="Sasaki T."/>
            <person name="Itoh T."/>
        </authorList>
    </citation>
    <scope>NUCLEOTIDE SEQUENCE [LARGE SCALE GENOMIC DNA]</scope>
    <source>
        <strain evidence="2">cv. Nipponbare</strain>
    </source>
</reference>
<reference evidence="1 2" key="3">
    <citation type="journal article" date="2013" name="Rice">
        <title>Improvement of the Oryza sativa Nipponbare reference genome using next generation sequence and optical map data.</title>
        <authorList>
            <person name="Kawahara Y."/>
            <person name="de la Bastide M."/>
            <person name="Hamilton J.P."/>
            <person name="Kanamori H."/>
            <person name="McCombie W.R."/>
            <person name="Ouyang S."/>
            <person name="Schwartz D.C."/>
            <person name="Tanaka T."/>
            <person name="Wu J."/>
            <person name="Zhou S."/>
            <person name="Childs K.L."/>
            <person name="Davidson R.M."/>
            <person name="Lin H."/>
            <person name="Quesada-Ocampo L."/>
            <person name="Vaillancourt B."/>
            <person name="Sakai H."/>
            <person name="Lee S.S."/>
            <person name="Kim J."/>
            <person name="Numa H."/>
            <person name="Itoh T."/>
            <person name="Buell C.R."/>
            <person name="Matsumoto T."/>
        </authorList>
    </citation>
    <scope>NUCLEOTIDE SEQUENCE [LARGE SCALE GENOMIC DNA]</scope>
    <source>
        <strain evidence="2">cv. Nipponbare</strain>
    </source>
</reference>
<keyword evidence="2" id="KW-1185">Reference proteome</keyword>
<organism evidence="1 2">
    <name type="scientific">Oryza sativa subsp. japonica</name>
    <name type="common">Rice</name>
    <dbReference type="NCBI Taxonomy" id="39947"/>
    <lineage>
        <taxon>Eukaryota</taxon>
        <taxon>Viridiplantae</taxon>
        <taxon>Streptophyta</taxon>
        <taxon>Embryophyta</taxon>
        <taxon>Tracheophyta</taxon>
        <taxon>Spermatophyta</taxon>
        <taxon>Magnoliopsida</taxon>
        <taxon>Liliopsida</taxon>
        <taxon>Poales</taxon>
        <taxon>Poaceae</taxon>
        <taxon>BOP clade</taxon>
        <taxon>Oryzoideae</taxon>
        <taxon>Oryzeae</taxon>
        <taxon>Oryzinae</taxon>
        <taxon>Oryza</taxon>
        <taxon>Oryza sativa</taxon>
    </lineage>
</organism>
<dbReference type="EMBL" id="AP014964">
    <property type="protein sequence ID" value="BAT04563.1"/>
    <property type="molecule type" value="Genomic_DNA"/>
</dbReference>
<evidence type="ECO:0000313" key="1">
    <source>
        <dbReference type="EMBL" id="BAT04563.1"/>
    </source>
</evidence>
<evidence type="ECO:0000313" key="2">
    <source>
        <dbReference type="Proteomes" id="UP000059680"/>
    </source>
</evidence>
<proteinExistence type="predicted"/>
<dbReference type="AlphaFoldDB" id="A0A0P0XDR9"/>
<reference evidence="2" key="1">
    <citation type="journal article" date="2005" name="Nature">
        <title>The map-based sequence of the rice genome.</title>
        <authorList>
            <consortium name="International rice genome sequencing project (IRGSP)"/>
            <person name="Matsumoto T."/>
            <person name="Wu J."/>
            <person name="Kanamori H."/>
            <person name="Katayose Y."/>
            <person name="Fujisawa M."/>
            <person name="Namiki N."/>
            <person name="Mizuno H."/>
            <person name="Yamamoto K."/>
            <person name="Antonio B.A."/>
            <person name="Baba T."/>
            <person name="Sakata K."/>
            <person name="Nagamura Y."/>
            <person name="Aoki H."/>
            <person name="Arikawa K."/>
            <person name="Arita K."/>
            <person name="Bito T."/>
            <person name="Chiden Y."/>
            <person name="Fujitsuka N."/>
            <person name="Fukunaka R."/>
            <person name="Hamada M."/>
            <person name="Harada C."/>
            <person name="Hayashi A."/>
            <person name="Hijishita S."/>
            <person name="Honda M."/>
            <person name="Hosokawa S."/>
            <person name="Ichikawa Y."/>
            <person name="Idonuma A."/>
            <person name="Iijima M."/>
            <person name="Ikeda M."/>
            <person name="Ikeno M."/>
            <person name="Ito K."/>
            <person name="Ito S."/>
            <person name="Ito T."/>
            <person name="Ito Y."/>
            <person name="Ito Y."/>
            <person name="Iwabuchi A."/>
            <person name="Kamiya K."/>
            <person name="Karasawa W."/>
            <person name="Kurita K."/>
            <person name="Katagiri S."/>
            <person name="Kikuta A."/>
            <person name="Kobayashi H."/>
            <person name="Kobayashi N."/>
            <person name="Machita K."/>
            <person name="Maehara T."/>
            <person name="Masukawa M."/>
            <person name="Mizubayashi T."/>
            <person name="Mukai Y."/>
            <person name="Nagasaki H."/>
            <person name="Nagata Y."/>
            <person name="Naito S."/>
            <person name="Nakashima M."/>
            <person name="Nakama Y."/>
            <person name="Nakamichi Y."/>
            <person name="Nakamura M."/>
            <person name="Meguro A."/>
            <person name="Negishi M."/>
            <person name="Ohta I."/>
            <person name="Ohta T."/>
            <person name="Okamoto M."/>
            <person name="Ono N."/>
            <person name="Saji S."/>
            <person name="Sakaguchi M."/>
            <person name="Sakai K."/>
            <person name="Shibata M."/>
            <person name="Shimokawa T."/>
            <person name="Song J."/>
            <person name="Takazaki Y."/>
            <person name="Terasawa K."/>
            <person name="Tsugane M."/>
            <person name="Tsuji K."/>
            <person name="Ueda S."/>
            <person name="Waki K."/>
            <person name="Yamagata H."/>
            <person name="Yamamoto M."/>
            <person name="Yamamoto S."/>
            <person name="Yamane H."/>
            <person name="Yoshiki S."/>
            <person name="Yoshihara R."/>
            <person name="Yukawa K."/>
            <person name="Zhong H."/>
            <person name="Yano M."/>
            <person name="Yuan Q."/>
            <person name="Ouyang S."/>
            <person name="Liu J."/>
            <person name="Jones K.M."/>
            <person name="Gansberger K."/>
            <person name="Moffat K."/>
            <person name="Hill J."/>
            <person name="Bera J."/>
            <person name="Fadrosh D."/>
            <person name="Jin S."/>
            <person name="Johri S."/>
            <person name="Kim M."/>
            <person name="Overton L."/>
            <person name="Reardon M."/>
            <person name="Tsitrin T."/>
            <person name="Vuong H."/>
            <person name="Weaver B."/>
            <person name="Ciecko A."/>
            <person name="Tallon L."/>
            <person name="Jackson J."/>
            <person name="Pai G."/>
            <person name="Aken S.V."/>
            <person name="Utterback T."/>
            <person name="Reidmuller S."/>
            <person name="Feldblyum T."/>
            <person name="Hsiao J."/>
            <person name="Zismann V."/>
            <person name="Iobst S."/>
            <person name="de Vazeille A.R."/>
            <person name="Buell C.R."/>
            <person name="Ying K."/>
            <person name="Li Y."/>
            <person name="Lu T."/>
            <person name="Huang Y."/>
            <person name="Zhao Q."/>
            <person name="Feng Q."/>
            <person name="Zhang L."/>
            <person name="Zhu J."/>
            <person name="Weng Q."/>
            <person name="Mu J."/>
            <person name="Lu Y."/>
            <person name="Fan D."/>
            <person name="Liu Y."/>
            <person name="Guan J."/>
            <person name="Zhang Y."/>
            <person name="Yu S."/>
            <person name="Liu X."/>
            <person name="Zhang Y."/>
            <person name="Hong G."/>
            <person name="Han B."/>
            <person name="Choisne N."/>
            <person name="Demange N."/>
            <person name="Orjeda G."/>
            <person name="Samain S."/>
            <person name="Cattolico L."/>
            <person name="Pelletier E."/>
            <person name="Couloux A."/>
            <person name="Segurens B."/>
            <person name="Wincker P."/>
            <person name="D'Hont A."/>
            <person name="Scarpelli C."/>
            <person name="Weissenbach J."/>
            <person name="Salanoubat M."/>
            <person name="Quetier F."/>
            <person name="Yu Y."/>
            <person name="Kim H.R."/>
            <person name="Rambo T."/>
            <person name="Currie J."/>
            <person name="Collura K."/>
            <person name="Luo M."/>
            <person name="Yang T."/>
            <person name="Ammiraju J.S.S."/>
            <person name="Engler F."/>
            <person name="Soderlund C."/>
            <person name="Wing R.A."/>
            <person name="Palmer L.E."/>
            <person name="de la Bastide M."/>
            <person name="Spiegel L."/>
            <person name="Nascimento L."/>
            <person name="Zutavern T."/>
            <person name="O'Shaughnessy A."/>
            <person name="Dike S."/>
            <person name="Dedhia N."/>
            <person name="Preston R."/>
            <person name="Balija V."/>
            <person name="McCombie W.R."/>
            <person name="Chow T."/>
            <person name="Chen H."/>
            <person name="Chung M."/>
            <person name="Chen C."/>
            <person name="Shaw J."/>
            <person name="Wu H."/>
            <person name="Hsiao K."/>
            <person name="Chao Y."/>
            <person name="Chu M."/>
            <person name="Cheng C."/>
            <person name="Hour A."/>
            <person name="Lee P."/>
            <person name="Lin S."/>
            <person name="Lin Y."/>
            <person name="Liou J."/>
            <person name="Liu S."/>
            <person name="Hsing Y."/>
            <person name="Raghuvanshi S."/>
            <person name="Mohanty A."/>
            <person name="Bharti A.K."/>
            <person name="Gaur A."/>
            <person name="Gupta V."/>
            <person name="Kumar D."/>
            <person name="Ravi V."/>
            <person name="Vij S."/>
            <person name="Kapur A."/>
            <person name="Khurana P."/>
            <person name="Khurana P."/>
            <person name="Khurana J.P."/>
            <person name="Tyagi A.K."/>
            <person name="Gaikwad K."/>
            <person name="Singh A."/>
            <person name="Dalal V."/>
            <person name="Srivastava S."/>
            <person name="Dixit A."/>
            <person name="Pal A.K."/>
            <person name="Ghazi I.A."/>
            <person name="Yadav M."/>
            <person name="Pandit A."/>
            <person name="Bhargava A."/>
            <person name="Sureshbabu K."/>
            <person name="Batra K."/>
            <person name="Sharma T.R."/>
            <person name="Mohapatra T."/>
            <person name="Singh N.K."/>
            <person name="Messing J."/>
            <person name="Nelson A.B."/>
            <person name="Fuks G."/>
            <person name="Kavchok S."/>
            <person name="Keizer G."/>
            <person name="Linton E."/>
            <person name="Llaca V."/>
            <person name="Song R."/>
            <person name="Tanyolac B."/>
            <person name="Young S."/>
            <person name="Ho-Il K."/>
            <person name="Hahn J.H."/>
            <person name="Sangsakoo G."/>
            <person name="Vanavichit A."/>
            <person name="de Mattos Luiz.A.T."/>
            <person name="Zimmer P.D."/>
            <person name="Malone G."/>
            <person name="Dellagostin O."/>
            <person name="de Oliveira A.C."/>
            <person name="Bevan M."/>
            <person name="Bancroft I."/>
            <person name="Minx P."/>
            <person name="Cordum H."/>
            <person name="Wilson R."/>
            <person name="Cheng Z."/>
            <person name="Jin W."/>
            <person name="Jiang J."/>
            <person name="Leong S.A."/>
            <person name="Iwama H."/>
            <person name="Gojobori T."/>
            <person name="Itoh T."/>
            <person name="Niimura Y."/>
            <person name="Fujii Y."/>
            <person name="Habara T."/>
            <person name="Sakai H."/>
            <person name="Sato Y."/>
            <person name="Wilson G."/>
            <person name="Kumar K."/>
            <person name="McCouch S."/>
            <person name="Juretic N."/>
            <person name="Hoen D."/>
            <person name="Wright S."/>
            <person name="Bruskiewich R."/>
            <person name="Bureau T."/>
            <person name="Miyao A."/>
            <person name="Hirochika H."/>
            <person name="Nishikawa T."/>
            <person name="Kadowaki K."/>
            <person name="Sugiura M."/>
            <person name="Burr B."/>
            <person name="Sasaki T."/>
        </authorList>
    </citation>
    <scope>NUCLEOTIDE SEQUENCE [LARGE SCALE GENOMIC DNA]</scope>
    <source>
        <strain evidence="2">cv. Nipponbare</strain>
    </source>
</reference>